<name>A8N921_COPC7</name>
<dbReference type="InParanoid" id="A8N921"/>
<keyword evidence="3" id="KW-1185">Reference proteome</keyword>
<protein>
    <submittedName>
        <fullName evidence="2">Uncharacterized protein</fullName>
    </submittedName>
</protein>
<dbReference type="GeneID" id="6007820"/>
<dbReference type="KEGG" id="cci:CC1G_00896"/>
<feature type="region of interest" description="Disordered" evidence="1">
    <location>
        <begin position="63"/>
        <end position="95"/>
    </location>
</feature>
<reference evidence="2 3" key="1">
    <citation type="journal article" date="2010" name="Proc. Natl. Acad. Sci. U.S.A.">
        <title>Insights into evolution of multicellular fungi from the assembled chromosomes of the mushroom Coprinopsis cinerea (Coprinus cinereus).</title>
        <authorList>
            <person name="Stajich J.E."/>
            <person name="Wilke S.K."/>
            <person name="Ahren D."/>
            <person name="Au C.H."/>
            <person name="Birren B.W."/>
            <person name="Borodovsky M."/>
            <person name="Burns C."/>
            <person name="Canback B."/>
            <person name="Casselton L.A."/>
            <person name="Cheng C.K."/>
            <person name="Deng J."/>
            <person name="Dietrich F.S."/>
            <person name="Fargo D.C."/>
            <person name="Farman M.L."/>
            <person name="Gathman A.C."/>
            <person name="Goldberg J."/>
            <person name="Guigo R."/>
            <person name="Hoegger P.J."/>
            <person name="Hooker J.B."/>
            <person name="Huggins A."/>
            <person name="James T.Y."/>
            <person name="Kamada T."/>
            <person name="Kilaru S."/>
            <person name="Kodira C."/>
            <person name="Kues U."/>
            <person name="Kupfer D."/>
            <person name="Kwan H.S."/>
            <person name="Lomsadze A."/>
            <person name="Li W."/>
            <person name="Lilly W.W."/>
            <person name="Ma L.J."/>
            <person name="Mackey A.J."/>
            <person name="Manning G."/>
            <person name="Martin F."/>
            <person name="Muraguchi H."/>
            <person name="Natvig D.O."/>
            <person name="Palmerini H."/>
            <person name="Ramesh M.A."/>
            <person name="Rehmeyer C.J."/>
            <person name="Roe B.A."/>
            <person name="Shenoy N."/>
            <person name="Stanke M."/>
            <person name="Ter-Hovhannisyan V."/>
            <person name="Tunlid A."/>
            <person name="Velagapudi R."/>
            <person name="Vision T.J."/>
            <person name="Zeng Q."/>
            <person name="Zolan M.E."/>
            <person name="Pukkila P.J."/>
        </authorList>
    </citation>
    <scope>NUCLEOTIDE SEQUENCE [LARGE SCALE GENOMIC DNA]</scope>
    <source>
        <strain evidence="3">Okayama-7 / 130 / ATCC MYA-4618 / FGSC 9003</strain>
    </source>
</reference>
<dbReference type="EMBL" id="AACS02000007">
    <property type="protein sequence ID" value="EAU90512.2"/>
    <property type="molecule type" value="Genomic_DNA"/>
</dbReference>
<feature type="region of interest" description="Disordered" evidence="1">
    <location>
        <begin position="1"/>
        <end position="22"/>
    </location>
</feature>
<accession>A8N921</accession>
<proteinExistence type="predicted"/>
<dbReference type="HOGENOM" id="CLU_2372722_0_0_1"/>
<comment type="caution">
    <text evidence="2">The sequence shown here is derived from an EMBL/GenBank/DDBJ whole genome shotgun (WGS) entry which is preliminary data.</text>
</comment>
<sequence length="95" mass="10596">MYNVLRRGLSRRSSTTKRKTDMVEGAQKIITNRQIDERSLPVGAHSEPGWTWAKGIEGQFEGSRCPNPETNTLPHSPRDGKHRVSFNANGYGGSQ</sequence>
<dbReference type="AlphaFoldDB" id="A8N921"/>
<feature type="compositionally biased region" description="Basic residues" evidence="1">
    <location>
        <begin position="8"/>
        <end position="17"/>
    </location>
</feature>
<dbReference type="Proteomes" id="UP000001861">
    <property type="component" value="Unassembled WGS sequence"/>
</dbReference>
<evidence type="ECO:0000313" key="3">
    <source>
        <dbReference type="Proteomes" id="UP000001861"/>
    </source>
</evidence>
<organism evidence="2 3">
    <name type="scientific">Coprinopsis cinerea (strain Okayama-7 / 130 / ATCC MYA-4618 / FGSC 9003)</name>
    <name type="common">Inky cap fungus</name>
    <name type="synonym">Hormographiella aspergillata</name>
    <dbReference type="NCBI Taxonomy" id="240176"/>
    <lineage>
        <taxon>Eukaryota</taxon>
        <taxon>Fungi</taxon>
        <taxon>Dikarya</taxon>
        <taxon>Basidiomycota</taxon>
        <taxon>Agaricomycotina</taxon>
        <taxon>Agaricomycetes</taxon>
        <taxon>Agaricomycetidae</taxon>
        <taxon>Agaricales</taxon>
        <taxon>Agaricineae</taxon>
        <taxon>Psathyrellaceae</taxon>
        <taxon>Coprinopsis</taxon>
    </lineage>
</organism>
<dbReference type="VEuPathDB" id="FungiDB:CC1G_00896"/>
<evidence type="ECO:0000256" key="1">
    <source>
        <dbReference type="SAM" id="MobiDB-lite"/>
    </source>
</evidence>
<dbReference type="RefSeq" id="XP_001831349.2">
    <property type="nucleotide sequence ID" value="XM_001831297.2"/>
</dbReference>
<evidence type="ECO:0000313" key="2">
    <source>
        <dbReference type="EMBL" id="EAU90512.2"/>
    </source>
</evidence>
<gene>
    <name evidence="2" type="ORF">CC1G_00896</name>
</gene>